<dbReference type="EMBL" id="JACMSE010000004">
    <property type="protein sequence ID" value="MBC2889289.1"/>
    <property type="molecule type" value="Genomic_DNA"/>
</dbReference>
<name>A0A842JJ86_9ACTN</name>
<dbReference type="GO" id="GO:0005737">
    <property type="term" value="C:cytoplasm"/>
    <property type="evidence" value="ECO:0007669"/>
    <property type="project" value="UniProtKB-SubCell"/>
</dbReference>
<dbReference type="GO" id="GO:0001717">
    <property type="term" value="P:conversion of seryl-tRNAsec to selenocys-tRNAsec"/>
    <property type="evidence" value="ECO:0007669"/>
    <property type="project" value="UniProtKB-UniRule"/>
</dbReference>
<comment type="function">
    <text evidence="8">Converts seryl-tRNA(Sec) to selenocysteinyl-tRNA(Sec) required for selenoprotein biosynthesis.</text>
</comment>
<dbReference type="NCBIfam" id="TIGR00474">
    <property type="entry name" value="selA"/>
    <property type="match status" value="1"/>
</dbReference>
<evidence type="ECO:0000259" key="10">
    <source>
        <dbReference type="Pfam" id="PF12390"/>
    </source>
</evidence>
<keyword evidence="12" id="KW-1185">Reference proteome</keyword>
<dbReference type="InterPro" id="IPR015421">
    <property type="entry name" value="PyrdxlP-dep_Trfase_major"/>
</dbReference>
<accession>A0A842JJ86</accession>
<dbReference type="Pfam" id="PF03841">
    <property type="entry name" value="SelA"/>
    <property type="match status" value="1"/>
</dbReference>
<dbReference type="GO" id="GO:0001514">
    <property type="term" value="P:selenocysteine incorporation"/>
    <property type="evidence" value="ECO:0007669"/>
    <property type="project" value="UniProtKB-UniRule"/>
</dbReference>
<dbReference type="PANTHER" id="PTHR32328">
    <property type="entry name" value="L-SERYL-TRNA(SEC) SELENIUM TRANSFERASE"/>
    <property type="match status" value="1"/>
</dbReference>
<evidence type="ECO:0000313" key="12">
    <source>
        <dbReference type="Proteomes" id="UP000587396"/>
    </source>
</evidence>
<comment type="similarity">
    <text evidence="7 8">Belongs to the SelA family.</text>
</comment>
<gene>
    <name evidence="8" type="primary">selA</name>
    <name evidence="11" type="ORF">H7313_08005</name>
</gene>
<comment type="caution">
    <text evidence="11">The sequence shown here is derived from an EMBL/GenBank/DDBJ whole genome shotgun (WGS) entry which is preliminary data.</text>
</comment>
<evidence type="ECO:0000256" key="6">
    <source>
        <dbReference type="ARBA" id="ARBA00023266"/>
    </source>
</evidence>
<dbReference type="RefSeq" id="WP_185905137.1">
    <property type="nucleotide sequence ID" value="NZ_JACMSE010000004.1"/>
</dbReference>
<dbReference type="PANTHER" id="PTHR32328:SF0">
    <property type="entry name" value="L-SERYL-TRNA(SEC) SELENIUM TRANSFERASE"/>
    <property type="match status" value="1"/>
</dbReference>
<feature type="domain" description="L-seryl-tRNA selenium transferase N-terminal" evidence="10">
    <location>
        <begin position="10"/>
        <end position="49"/>
    </location>
</feature>
<keyword evidence="2 8" id="KW-0963">Cytoplasm</keyword>
<dbReference type="Proteomes" id="UP000587396">
    <property type="component" value="Unassembled WGS sequence"/>
</dbReference>
<feature type="modified residue" description="N6-(pyridoxal phosphate)lysine" evidence="8 9">
    <location>
        <position position="310"/>
    </location>
</feature>
<keyword evidence="4 8" id="KW-0663">Pyridoxal phosphate</keyword>
<dbReference type="AlphaFoldDB" id="A0A842JJ86"/>
<evidence type="ECO:0000256" key="5">
    <source>
        <dbReference type="ARBA" id="ARBA00022917"/>
    </source>
</evidence>
<dbReference type="Gene3D" id="3.40.640.10">
    <property type="entry name" value="Type I PLP-dependent aspartate aminotransferase-like (Major domain)"/>
    <property type="match status" value="1"/>
</dbReference>
<dbReference type="HAMAP" id="MF_00423">
    <property type="entry name" value="SelA"/>
    <property type="match status" value="1"/>
</dbReference>
<dbReference type="UniPathway" id="UPA00906">
    <property type="reaction ID" value="UER00896"/>
</dbReference>
<dbReference type="Pfam" id="PF12390">
    <property type="entry name" value="Se-cys_synth_N"/>
    <property type="match status" value="1"/>
</dbReference>
<evidence type="ECO:0000256" key="1">
    <source>
        <dbReference type="ARBA" id="ARBA00001933"/>
    </source>
</evidence>
<keyword evidence="6 8" id="KW-0711">Selenium</keyword>
<proteinExistence type="inferred from homology"/>
<sequence length="487" mass="51792">MPTEASRELLRSLPQVEEVLRAPRVEALLADLPRPFVVETVRNAVDALRRRILDGELCDVSEARVAEDAAVRALALTRPSLRRVVNASGVIVHTNLGRSPLAPTAVKAALDVAGGYSTLEYDTDRMARGSRHAHCERLICALTGAEAAIAVNNNAAAVMMVLSEFAGGHEAVVSRGELVEIGGSFRIPDIMALSRAAMVEVGTTNKTHEADYERALGPNTAMLLKVHPSNYRLIGFTESVGVRELRALADAENARRKAAGAPAGAPDVLVYEDQGSGALMRLDAFGAYAEPAVAESLRAGCDLISFSGDKLLGGPQAGIVVGAKRHIDRLKANPLARALRLDKMTLAALEATLRLYLEPERALAEIPTLRMLAEPAEDVRVRAEKLRDTVAAALPAGCAKLDVVEEVARAGGGALPMCDIPTFCVRVAFSRGDALGCERHLVSERAVPVVGRLKKDALLLDARTVLGEDEMDEIAAGLAEYFAEVGA</sequence>
<dbReference type="InterPro" id="IPR004534">
    <property type="entry name" value="SelA_trans"/>
</dbReference>
<evidence type="ECO:0000256" key="3">
    <source>
        <dbReference type="ARBA" id="ARBA00022679"/>
    </source>
</evidence>
<dbReference type="InterPro" id="IPR025862">
    <property type="entry name" value="SelA_trans_N_dom"/>
</dbReference>
<comment type="cofactor">
    <cofactor evidence="1 8 9">
        <name>pyridoxal 5'-phosphate</name>
        <dbReference type="ChEBI" id="CHEBI:597326"/>
    </cofactor>
</comment>
<dbReference type="InterPro" id="IPR018319">
    <property type="entry name" value="SelA-like"/>
</dbReference>
<evidence type="ECO:0000313" key="11">
    <source>
        <dbReference type="EMBL" id="MBC2889289.1"/>
    </source>
</evidence>
<comment type="subcellular location">
    <subcellularLocation>
        <location evidence="8">Cytoplasm</location>
    </subcellularLocation>
</comment>
<evidence type="ECO:0000256" key="9">
    <source>
        <dbReference type="PIRSR" id="PIRSR618319-50"/>
    </source>
</evidence>
<dbReference type="GO" id="GO:0004125">
    <property type="term" value="F:L-seryl-tRNA(Sec) selenium transferase activity"/>
    <property type="evidence" value="ECO:0007669"/>
    <property type="project" value="UniProtKB-UniRule"/>
</dbReference>
<dbReference type="SUPFAM" id="SSF53383">
    <property type="entry name" value="PLP-dependent transferases"/>
    <property type="match status" value="1"/>
</dbReference>
<keyword evidence="3 8" id="KW-0808">Transferase</keyword>
<evidence type="ECO:0000256" key="4">
    <source>
        <dbReference type="ARBA" id="ARBA00022898"/>
    </source>
</evidence>
<comment type="catalytic activity">
    <reaction evidence="8">
        <text>L-seryl-tRNA(Sec) + selenophosphate + H(+) = L-selenocysteinyl-tRNA(Sec) + phosphate</text>
        <dbReference type="Rhea" id="RHEA:22728"/>
        <dbReference type="Rhea" id="RHEA-COMP:9742"/>
        <dbReference type="Rhea" id="RHEA-COMP:9743"/>
        <dbReference type="ChEBI" id="CHEBI:15378"/>
        <dbReference type="ChEBI" id="CHEBI:16144"/>
        <dbReference type="ChEBI" id="CHEBI:43474"/>
        <dbReference type="ChEBI" id="CHEBI:78533"/>
        <dbReference type="ChEBI" id="CHEBI:78573"/>
        <dbReference type="EC" id="2.9.1.1"/>
    </reaction>
</comment>
<organism evidence="11 12">
    <name type="scientific">Gordonibacter massiliensis</name>
    <name type="common">ex Traore et al. 2017</name>
    <dbReference type="NCBI Taxonomy" id="1841863"/>
    <lineage>
        <taxon>Bacteria</taxon>
        <taxon>Bacillati</taxon>
        <taxon>Actinomycetota</taxon>
        <taxon>Coriobacteriia</taxon>
        <taxon>Eggerthellales</taxon>
        <taxon>Eggerthellaceae</taxon>
        <taxon>Gordonibacter</taxon>
    </lineage>
</organism>
<comment type="pathway">
    <text evidence="8">Aminoacyl-tRNA biosynthesis; selenocysteinyl-tRNA(Sec) biosynthesis; selenocysteinyl-tRNA(Sec) from L-seryl-tRNA(Sec) (bacterial route): step 1/1.</text>
</comment>
<evidence type="ECO:0000256" key="2">
    <source>
        <dbReference type="ARBA" id="ARBA00022490"/>
    </source>
</evidence>
<evidence type="ECO:0000256" key="7">
    <source>
        <dbReference type="ARBA" id="ARBA00044507"/>
    </source>
</evidence>
<evidence type="ECO:0000256" key="8">
    <source>
        <dbReference type="HAMAP-Rule" id="MF_00423"/>
    </source>
</evidence>
<reference evidence="11 12" key="1">
    <citation type="submission" date="2020-08" db="EMBL/GenBank/DDBJ databases">
        <authorList>
            <person name="Liu C."/>
            <person name="Sun Q."/>
        </authorList>
    </citation>
    <scope>NUCLEOTIDE SEQUENCE [LARGE SCALE GENOMIC DNA]</scope>
    <source>
        <strain evidence="11 12">N22</strain>
    </source>
</reference>
<keyword evidence="5 8" id="KW-0648">Protein biosynthesis</keyword>
<dbReference type="EC" id="2.9.1.1" evidence="8"/>
<dbReference type="InterPro" id="IPR015424">
    <property type="entry name" value="PyrdxlP-dep_Trfase"/>
</dbReference>
<protein>
    <recommendedName>
        <fullName evidence="8">L-seryl-tRNA(Sec) selenium transferase</fullName>
        <ecNumber evidence="8">2.9.1.1</ecNumber>
    </recommendedName>
    <alternativeName>
        <fullName evidence="8">Selenocysteine synthase</fullName>
        <shortName evidence="8">Sec synthase</shortName>
    </alternativeName>
    <alternativeName>
        <fullName evidence="8">Selenocysteinyl-tRNA(Sec) synthase</fullName>
    </alternativeName>
</protein>
<dbReference type="Gene3D" id="3.90.1150.180">
    <property type="match status" value="1"/>
</dbReference>